<accession>A0AAF0HDL0</accession>
<dbReference type="AlphaFoldDB" id="A0AAF0HDL0"/>
<dbReference type="GO" id="GO:0005886">
    <property type="term" value="C:plasma membrane"/>
    <property type="evidence" value="ECO:0007669"/>
    <property type="project" value="UniProtKB-SubCell"/>
</dbReference>
<feature type="transmembrane region" description="Helical" evidence="6">
    <location>
        <begin position="24"/>
        <end position="46"/>
    </location>
</feature>
<feature type="transmembrane region" description="Helical" evidence="6">
    <location>
        <begin position="98"/>
        <end position="117"/>
    </location>
</feature>
<dbReference type="PANTHER" id="PTHR30482">
    <property type="entry name" value="HIGH-AFFINITY BRANCHED-CHAIN AMINO ACID TRANSPORT SYSTEM PERMEASE"/>
    <property type="match status" value="1"/>
</dbReference>
<proteinExistence type="predicted"/>
<gene>
    <name evidence="7" type="ORF">CFBP5477_022020</name>
</gene>
<name>A0AAF0HDL0_9HYPH</name>
<organism evidence="7 8">
    <name type="scientific">Agrobacterium larrymoorei</name>
    <dbReference type="NCBI Taxonomy" id="160699"/>
    <lineage>
        <taxon>Bacteria</taxon>
        <taxon>Pseudomonadati</taxon>
        <taxon>Pseudomonadota</taxon>
        <taxon>Alphaproteobacteria</taxon>
        <taxon>Hyphomicrobiales</taxon>
        <taxon>Rhizobiaceae</taxon>
        <taxon>Rhizobium/Agrobacterium group</taxon>
        <taxon>Agrobacterium</taxon>
    </lineage>
</organism>
<evidence type="ECO:0000256" key="5">
    <source>
        <dbReference type="ARBA" id="ARBA00023136"/>
    </source>
</evidence>
<evidence type="ECO:0000313" key="7">
    <source>
        <dbReference type="EMBL" id="WHA44093.1"/>
    </source>
</evidence>
<keyword evidence="4 6" id="KW-1133">Transmembrane helix</keyword>
<feature type="transmembrane region" description="Helical" evidence="6">
    <location>
        <begin position="53"/>
        <end position="78"/>
    </location>
</feature>
<evidence type="ECO:0000256" key="1">
    <source>
        <dbReference type="ARBA" id="ARBA00004651"/>
    </source>
</evidence>
<evidence type="ECO:0000256" key="3">
    <source>
        <dbReference type="ARBA" id="ARBA00022692"/>
    </source>
</evidence>
<keyword evidence="7" id="KW-0614">Plasmid</keyword>
<feature type="transmembrane region" description="Helical" evidence="6">
    <location>
        <begin position="124"/>
        <end position="142"/>
    </location>
</feature>
<dbReference type="InterPro" id="IPR001851">
    <property type="entry name" value="ABC_transp_permease"/>
</dbReference>
<keyword evidence="2" id="KW-1003">Cell membrane</keyword>
<dbReference type="GO" id="GO:0015658">
    <property type="term" value="F:branched-chain amino acid transmembrane transporter activity"/>
    <property type="evidence" value="ECO:0007669"/>
    <property type="project" value="InterPro"/>
</dbReference>
<feature type="transmembrane region" description="Helical" evidence="6">
    <location>
        <begin position="292"/>
        <end position="311"/>
    </location>
</feature>
<evidence type="ECO:0000313" key="8">
    <source>
        <dbReference type="Proteomes" id="UP000298664"/>
    </source>
</evidence>
<dbReference type="PANTHER" id="PTHR30482:SF17">
    <property type="entry name" value="ABC TRANSPORTER ATP-BINDING PROTEIN"/>
    <property type="match status" value="1"/>
</dbReference>
<evidence type="ECO:0000256" key="4">
    <source>
        <dbReference type="ARBA" id="ARBA00022989"/>
    </source>
</evidence>
<comment type="subcellular location">
    <subcellularLocation>
        <location evidence="1">Cell membrane</location>
        <topology evidence="1">Multi-pass membrane protein</topology>
    </subcellularLocation>
</comment>
<dbReference type="EMBL" id="CP124735">
    <property type="protein sequence ID" value="WHA44093.1"/>
    <property type="molecule type" value="Genomic_DNA"/>
</dbReference>
<dbReference type="CDD" id="cd06581">
    <property type="entry name" value="TM_PBP1_LivM_like"/>
    <property type="match status" value="1"/>
</dbReference>
<geneLocation type="plasmid" evidence="7 8">
    <name>pAlCFBP5477</name>
</geneLocation>
<feature type="transmembrane region" description="Helical" evidence="6">
    <location>
        <begin position="174"/>
        <end position="193"/>
    </location>
</feature>
<keyword evidence="3 6" id="KW-0812">Transmembrane</keyword>
<evidence type="ECO:0000256" key="2">
    <source>
        <dbReference type="ARBA" id="ARBA00022475"/>
    </source>
</evidence>
<sequence>MSGTAPMSAAMVTRPVARHSKTSYLAAFAAIGVLLAIAPFIAYPVFVMKVLCFALFALAFNLLFGFGGMLSFGHAAYFGMASYVSAYTAKYWGVSPEISILAGVLVAASLGLVIGGLAIRSKGIYFSMVTLAFAQMIYFFSLQAPSFTGGEDGIQTVPRRALFGLIDISSDRSIYVLVCAIFLLGLFIIYRTIHSPFGQVLKCIRENENRALSLGYNVSRYKLLVFVLSASLAGLAGATKALVFQLASLTDVHWAMSGEVVLMAILGGIGTIFGPILGATVIVGMQNYLASMGAWVMVIQGCVFVLCVLIFREGILGLIARLAKIKL</sequence>
<dbReference type="Proteomes" id="UP000298664">
    <property type="component" value="Plasmid pAlCFBP5477"/>
</dbReference>
<dbReference type="RefSeq" id="WP_137395876.1">
    <property type="nucleotide sequence ID" value="NZ_CP124735.1"/>
</dbReference>
<evidence type="ECO:0000256" key="6">
    <source>
        <dbReference type="SAM" id="Phobius"/>
    </source>
</evidence>
<feature type="transmembrane region" description="Helical" evidence="6">
    <location>
        <begin position="223"/>
        <end position="248"/>
    </location>
</feature>
<dbReference type="InterPro" id="IPR043428">
    <property type="entry name" value="LivM-like"/>
</dbReference>
<keyword evidence="5 6" id="KW-0472">Membrane</keyword>
<protein>
    <submittedName>
        <fullName evidence="7">Branched-chain amino acid ABC transporter permease</fullName>
    </submittedName>
</protein>
<reference evidence="7" key="1">
    <citation type="submission" date="2023-05" db="EMBL/GenBank/DDBJ databases">
        <title>Complete genome sequence of Agrobacterium larrymoorei CFBP5477.</title>
        <authorList>
            <person name="Yen H.-C."/>
            <person name="Chou L."/>
            <person name="Lin Y.-C."/>
            <person name="Lai E.-M."/>
            <person name="Kuo C.-H."/>
        </authorList>
    </citation>
    <scope>NUCLEOTIDE SEQUENCE</scope>
    <source>
        <strain evidence="7">CFBP5477</strain>
        <plasmid evidence="7">pAlCFBP5477</plasmid>
    </source>
</reference>
<feature type="transmembrane region" description="Helical" evidence="6">
    <location>
        <begin position="260"/>
        <end position="285"/>
    </location>
</feature>
<dbReference type="Pfam" id="PF02653">
    <property type="entry name" value="BPD_transp_2"/>
    <property type="match status" value="1"/>
</dbReference>